<name>A0AAC9EV95_PISSA</name>
<dbReference type="EMBL" id="CP012508">
    <property type="protein sequence ID" value="ALB23793.1"/>
    <property type="molecule type" value="Genomic_DNA"/>
</dbReference>
<gene>
    <name evidence="2" type="ORF">KU39_2617</name>
</gene>
<keyword evidence="1" id="KW-1133">Transmembrane helix</keyword>
<accession>A0AAC9EV95</accession>
<organism evidence="2 3">
    <name type="scientific">Piscirickettsia salmonis</name>
    <dbReference type="NCBI Taxonomy" id="1238"/>
    <lineage>
        <taxon>Bacteria</taxon>
        <taxon>Pseudomonadati</taxon>
        <taxon>Pseudomonadota</taxon>
        <taxon>Gammaproteobacteria</taxon>
        <taxon>Thiotrichales</taxon>
        <taxon>Piscirickettsiaceae</taxon>
        <taxon>Piscirickettsia</taxon>
    </lineage>
</organism>
<sequence length="36" mass="4130">MKSTDTDTFFDTWLGVVVGVIIIVTVISWYLVSIFY</sequence>
<keyword evidence="1" id="KW-0812">Transmembrane</keyword>
<feature type="transmembrane region" description="Helical" evidence="1">
    <location>
        <begin position="12"/>
        <end position="32"/>
    </location>
</feature>
<dbReference type="AlphaFoldDB" id="A0AAC9EV95"/>
<evidence type="ECO:0000313" key="3">
    <source>
        <dbReference type="Proteomes" id="UP000029558"/>
    </source>
</evidence>
<keyword evidence="1" id="KW-0472">Membrane</keyword>
<protein>
    <submittedName>
        <fullName evidence="2">Uncharacterized protein</fullName>
    </submittedName>
</protein>
<proteinExistence type="predicted"/>
<evidence type="ECO:0000313" key="2">
    <source>
        <dbReference type="EMBL" id="ALB23793.1"/>
    </source>
</evidence>
<evidence type="ECO:0000256" key="1">
    <source>
        <dbReference type="SAM" id="Phobius"/>
    </source>
</evidence>
<dbReference type="Proteomes" id="UP000029558">
    <property type="component" value="Chromosome"/>
</dbReference>
<reference evidence="2 3" key="1">
    <citation type="journal article" date="2014" name="Genome Announc.">
        <title>Comparative Genome Analysis of Two Isolates of the Fish Pathogen Piscirickettsia salmonis from Different Hosts Reveals Major Differences in Virulence-Associated Secretion Systems.</title>
        <authorList>
            <person name="Bohle H."/>
            <person name="Henriquez P."/>
            <person name="Grothusen H."/>
            <person name="Navas E."/>
            <person name="Sandoval A."/>
            <person name="Bustamante F."/>
            <person name="Bustos P."/>
            <person name="Mancilla M."/>
        </authorList>
    </citation>
    <scope>NUCLEOTIDE SEQUENCE [LARGE SCALE GENOMIC DNA]</scope>
    <source>
        <strain evidence="3">B1-32597</strain>
    </source>
</reference>